<accession>A0ABM9JYU0</accession>
<evidence type="ECO:0000313" key="4">
    <source>
        <dbReference type="Proteomes" id="UP001189813"/>
    </source>
</evidence>
<comment type="similarity">
    <text evidence="2">Belongs to the DapA family.</text>
</comment>
<keyword evidence="4" id="KW-1185">Reference proteome</keyword>
<dbReference type="SUPFAM" id="SSF51569">
    <property type="entry name" value="Aldolase"/>
    <property type="match status" value="1"/>
</dbReference>
<dbReference type="PIRSF" id="PIRSF001365">
    <property type="entry name" value="DHDPS"/>
    <property type="match status" value="1"/>
</dbReference>
<comment type="caution">
    <text evidence="3">The sequence shown here is derived from an EMBL/GenBank/DDBJ whole genome shotgun (WGS) entry which is preliminary data.</text>
</comment>
<dbReference type="CDD" id="cd00408">
    <property type="entry name" value="DHDPS-like"/>
    <property type="match status" value="1"/>
</dbReference>
<keyword evidence="1 2" id="KW-0456">Lyase</keyword>
<dbReference type="PANTHER" id="PTHR42849">
    <property type="entry name" value="N-ACETYLNEURAMINATE LYASE"/>
    <property type="match status" value="1"/>
</dbReference>
<sequence length="345" mass="37972">MIRIVLIIMINRMIRTKAHLETAVTFRLPNLLPTPVWAAIHTPFLPSLELDEAGLRHNARRYIEIGLRGVFCNGLMGEVWSLSLEERKRVVEVLCDEADGKLGVSVVVTGASIGETLDLGLHAKAAGVDHAVLMVPTSGPRSAEQQLEYFRFICERLDMPIVLFNAATAAGSALSPASFTEVCELPQIKLLKTTAYSENPALRAAARNGVVVSDPLEEHYFQNRLEHGQPILYADPEPYLYQVPGHLPIADYIAKLDAGADAAQVIRDFEALSHLRPLFNKWVMDPLIRGHMPNAALKYWCELIGMAGGPVRTPIRPLSDAQKRELEADLLLSNAPGLRAALPLN</sequence>
<dbReference type="Proteomes" id="UP001189813">
    <property type="component" value="Unassembled WGS sequence"/>
</dbReference>
<reference evidence="3 4" key="1">
    <citation type="submission" date="2023-07" db="EMBL/GenBank/DDBJ databases">
        <authorList>
            <person name="Peeters C."/>
        </authorList>
    </citation>
    <scope>NUCLEOTIDE SEQUENCE [LARGE SCALE GENOMIC DNA]</scope>
    <source>
        <strain evidence="3 4">LMG 19083</strain>
    </source>
</reference>
<dbReference type="InterPro" id="IPR002220">
    <property type="entry name" value="DapA-like"/>
</dbReference>
<dbReference type="SMART" id="SM01130">
    <property type="entry name" value="DHDPS"/>
    <property type="match status" value="1"/>
</dbReference>
<dbReference type="EC" id="4.3.3.7" evidence="3"/>
<evidence type="ECO:0000256" key="1">
    <source>
        <dbReference type="ARBA" id="ARBA00023239"/>
    </source>
</evidence>
<name>A0ABM9JYU0_9RALS</name>
<evidence type="ECO:0000256" key="2">
    <source>
        <dbReference type="PIRNR" id="PIRNR001365"/>
    </source>
</evidence>
<evidence type="ECO:0000313" key="3">
    <source>
        <dbReference type="EMBL" id="CAJ0808821.1"/>
    </source>
</evidence>
<dbReference type="Gene3D" id="3.20.20.70">
    <property type="entry name" value="Aldolase class I"/>
    <property type="match status" value="1"/>
</dbReference>
<dbReference type="PANTHER" id="PTHR42849:SF1">
    <property type="entry name" value="N-ACETYLNEURAMINATE LYASE"/>
    <property type="match status" value="1"/>
</dbReference>
<dbReference type="InterPro" id="IPR013785">
    <property type="entry name" value="Aldolase_TIM"/>
</dbReference>
<dbReference type="Pfam" id="PF00701">
    <property type="entry name" value="DHDPS"/>
    <property type="match status" value="1"/>
</dbReference>
<dbReference type="GO" id="GO:0008840">
    <property type="term" value="F:4-hydroxy-tetrahydrodipicolinate synthase activity"/>
    <property type="evidence" value="ECO:0007669"/>
    <property type="project" value="UniProtKB-EC"/>
</dbReference>
<gene>
    <name evidence="3" type="primary">dapA_5</name>
    <name evidence="3" type="ORF">LMG19083_04779</name>
</gene>
<protein>
    <submittedName>
        <fullName evidence="3">4-hydroxy-tetrahydrodipicolinate synthase</fullName>
        <ecNumber evidence="3">4.3.3.7</ecNumber>
    </submittedName>
</protein>
<organism evidence="3 4">
    <name type="scientific">Ralstonia psammae</name>
    <dbReference type="NCBI Taxonomy" id="3058598"/>
    <lineage>
        <taxon>Bacteria</taxon>
        <taxon>Pseudomonadati</taxon>
        <taxon>Pseudomonadota</taxon>
        <taxon>Betaproteobacteria</taxon>
        <taxon>Burkholderiales</taxon>
        <taxon>Burkholderiaceae</taxon>
        <taxon>Ralstonia</taxon>
    </lineage>
</organism>
<dbReference type="EMBL" id="CATZBU010000022">
    <property type="protein sequence ID" value="CAJ0808821.1"/>
    <property type="molecule type" value="Genomic_DNA"/>
</dbReference>
<proteinExistence type="inferred from homology"/>